<organism evidence="1 2">
    <name type="scientific">Portunus trituberculatus</name>
    <name type="common">Swimming crab</name>
    <name type="synonym">Neptunus trituberculatus</name>
    <dbReference type="NCBI Taxonomy" id="210409"/>
    <lineage>
        <taxon>Eukaryota</taxon>
        <taxon>Metazoa</taxon>
        <taxon>Ecdysozoa</taxon>
        <taxon>Arthropoda</taxon>
        <taxon>Crustacea</taxon>
        <taxon>Multicrustacea</taxon>
        <taxon>Malacostraca</taxon>
        <taxon>Eumalacostraca</taxon>
        <taxon>Eucarida</taxon>
        <taxon>Decapoda</taxon>
        <taxon>Pleocyemata</taxon>
        <taxon>Brachyura</taxon>
        <taxon>Eubrachyura</taxon>
        <taxon>Portunoidea</taxon>
        <taxon>Portunidae</taxon>
        <taxon>Portuninae</taxon>
        <taxon>Portunus</taxon>
    </lineage>
</organism>
<evidence type="ECO:0000313" key="2">
    <source>
        <dbReference type="Proteomes" id="UP000324222"/>
    </source>
</evidence>
<dbReference type="AlphaFoldDB" id="A0A5B7INI2"/>
<proteinExistence type="predicted"/>
<reference evidence="1 2" key="1">
    <citation type="submission" date="2019-05" db="EMBL/GenBank/DDBJ databases">
        <title>Another draft genome of Portunus trituberculatus and its Hox gene families provides insights of decapod evolution.</title>
        <authorList>
            <person name="Jeong J.-H."/>
            <person name="Song I."/>
            <person name="Kim S."/>
            <person name="Choi T."/>
            <person name="Kim D."/>
            <person name="Ryu S."/>
            <person name="Kim W."/>
        </authorList>
    </citation>
    <scope>NUCLEOTIDE SEQUENCE [LARGE SCALE GENOMIC DNA]</scope>
    <source>
        <tissue evidence="1">Muscle</tissue>
    </source>
</reference>
<protein>
    <submittedName>
        <fullName evidence="1">Uncharacterized protein</fullName>
    </submittedName>
</protein>
<comment type="caution">
    <text evidence="1">The sequence shown here is derived from an EMBL/GenBank/DDBJ whole genome shotgun (WGS) entry which is preliminary data.</text>
</comment>
<gene>
    <name evidence="1" type="ORF">E2C01_080926</name>
</gene>
<dbReference type="Proteomes" id="UP000324222">
    <property type="component" value="Unassembled WGS sequence"/>
</dbReference>
<dbReference type="EMBL" id="VSRR010070494">
    <property type="protein sequence ID" value="MPC86110.1"/>
    <property type="molecule type" value="Genomic_DNA"/>
</dbReference>
<accession>A0A5B7INI2</accession>
<evidence type="ECO:0000313" key="1">
    <source>
        <dbReference type="EMBL" id="MPC86110.1"/>
    </source>
</evidence>
<keyword evidence="2" id="KW-1185">Reference proteome</keyword>
<sequence length="59" mass="6687">MLCCSTSCLHAASTMPRKVSFSLSSKKHNFLPFKDKLELISVRQNPGEILSQTHEHEDK</sequence>
<name>A0A5B7INI2_PORTR</name>